<organism evidence="2 3">
    <name type="scientific">Fusarium oxysporum f. sp. cepae</name>
    <dbReference type="NCBI Taxonomy" id="396571"/>
    <lineage>
        <taxon>Eukaryota</taxon>
        <taxon>Fungi</taxon>
        <taxon>Dikarya</taxon>
        <taxon>Ascomycota</taxon>
        <taxon>Pezizomycotina</taxon>
        <taxon>Sordariomycetes</taxon>
        <taxon>Hypocreomycetidae</taxon>
        <taxon>Hypocreales</taxon>
        <taxon>Nectriaceae</taxon>
        <taxon>Fusarium</taxon>
        <taxon>Fusarium oxysporum species complex</taxon>
    </lineage>
</organism>
<dbReference type="AlphaFoldDB" id="A0A3L6NF71"/>
<sequence>MILNGNGRQACWLARGKPEIQKFLNDEEDQRANMGVKHTSVPISTEHSDAPQENIFAGFHANFIFFMTIAQCAKVGFMPADWKLDARLELLGKGATDIFHGDIKPQNVLIYEEAESLCAKLSDFNFSCFGKSEEDLVRFPKSKPWYAPEYVSGEIKFREAKLKDIYSYELLCFWTLYPDEFYNSIREADALRVGGRRVSIQDEAKRIARATLALKPSIKQQLQGVFDITLSQTPERRLQQSLDKTLKLLGSDLQVSCSPKLQEIPDL</sequence>
<dbReference type="EMBL" id="MRCU01000006">
    <property type="protein sequence ID" value="RKK16561.1"/>
    <property type="molecule type" value="Genomic_DNA"/>
</dbReference>
<dbReference type="PROSITE" id="PS00108">
    <property type="entry name" value="PROTEIN_KINASE_ST"/>
    <property type="match status" value="1"/>
</dbReference>
<reference evidence="2 3" key="1">
    <citation type="journal article" date="2018" name="Sci. Rep.">
        <title>Characterisation of pathogen-specific regions and novel effector candidates in Fusarium oxysporum f. sp. cepae.</title>
        <authorList>
            <person name="Armitage A.D."/>
            <person name="Taylor A."/>
            <person name="Sobczyk M.K."/>
            <person name="Baxter L."/>
            <person name="Greenfield B.P."/>
            <person name="Bates H.J."/>
            <person name="Wilson F."/>
            <person name="Jackson A.C."/>
            <person name="Ott S."/>
            <person name="Harrison R.J."/>
            <person name="Clarkson J.P."/>
        </authorList>
    </citation>
    <scope>NUCLEOTIDE SEQUENCE [LARGE SCALE GENOMIC DNA]</scope>
    <source>
        <strain evidence="2 3">FoC_Fus2</strain>
    </source>
</reference>
<dbReference type="GO" id="GO:0005524">
    <property type="term" value="F:ATP binding"/>
    <property type="evidence" value="ECO:0007669"/>
    <property type="project" value="InterPro"/>
</dbReference>
<evidence type="ECO:0000313" key="3">
    <source>
        <dbReference type="Proteomes" id="UP000270866"/>
    </source>
</evidence>
<proteinExistence type="predicted"/>
<name>A0A3L6NF71_FUSOX</name>
<dbReference type="InterPro" id="IPR000719">
    <property type="entry name" value="Prot_kinase_dom"/>
</dbReference>
<dbReference type="Proteomes" id="UP000270866">
    <property type="component" value="Chromosome 8"/>
</dbReference>
<evidence type="ECO:0000313" key="2">
    <source>
        <dbReference type="EMBL" id="RKK16561.1"/>
    </source>
</evidence>
<dbReference type="GO" id="GO:0004672">
    <property type="term" value="F:protein kinase activity"/>
    <property type="evidence" value="ECO:0007669"/>
    <property type="project" value="InterPro"/>
</dbReference>
<dbReference type="Pfam" id="PF00069">
    <property type="entry name" value="Pkinase"/>
    <property type="match status" value="1"/>
</dbReference>
<dbReference type="Gene3D" id="1.10.510.10">
    <property type="entry name" value="Transferase(Phosphotransferase) domain 1"/>
    <property type="match status" value="1"/>
</dbReference>
<dbReference type="PROSITE" id="PS50011">
    <property type="entry name" value="PROTEIN_KINASE_DOM"/>
    <property type="match status" value="1"/>
</dbReference>
<evidence type="ECO:0000259" key="1">
    <source>
        <dbReference type="PROSITE" id="PS50011"/>
    </source>
</evidence>
<feature type="domain" description="Protein kinase" evidence="1">
    <location>
        <begin position="1"/>
        <end position="230"/>
    </location>
</feature>
<gene>
    <name evidence="2" type="ORF">BFJ65_g10124</name>
</gene>
<dbReference type="InterPro" id="IPR008271">
    <property type="entry name" value="Ser/Thr_kinase_AS"/>
</dbReference>
<comment type="caution">
    <text evidence="2">The sequence shown here is derived from an EMBL/GenBank/DDBJ whole genome shotgun (WGS) entry which is preliminary data.</text>
</comment>
<protein>
    <recommendedName>
        <fullName evidence="1">Protein kinase domain-containing protein</fullName>
    </recommendedName>
</protein>
<accession>A0A3L6NF71</accession>
<dbReference type="InterPro" id="IPR011009">
    <property type="entry name" value="Kinase-like_dom_sf"/>
</dbReference>
<dbReference type="SUPFAM" id="SSF56112">
    <property type="entry name" value="Protein kinase-like (PK-like)"/>
    <property type="match status" value="1"/>
</dbReference>